<feature type="compositionally biased region" description="Basic and acidic residues" evidence="4">
    <location>
        <begin position="81"/>
        <end position="91"/>
    </location>
</feature>
<dbReference type="GO" id="GO:0016020">
    <property type="term" value="C:membrane"/>
    <property type="evidence" value="ECO:0007669"/>
    <property type="project" value="UniProtKB-SubCell"/>
</dbReference>
<keyword evidence="2" id="KW-0833">Ubl conjugation pathway</keyword>
<dbReference type="InterPro" id="IPR018997">
    <property type="entry name" value="PUB_domain"/>
</dbReference>
<evidence type="ECO:0000256" key="1">
    <source>
        <dbReference type="ARBA" id="ARBA00004170"/>
    </source>
</evidence>
<sequence length="478" mass="52625">MEDMKDKVKGFMKKVNNPLNSSSSGKFKGQGRVLGSSSSSSGPPNPIPSRASSVLDSNQSKASLNSSNSRPVTQRPSGTLSEKKVENKSEIKNNLNDNGKMRNGFDPFDSLITSGKRNLNGYDLNVVECPVCGKGYGAEEEVAGHIEDCLSISEARNECVGTELEGVDGGKEVKSELEVCVGAYVSGKPSEGSIEVILKLLKNIVREPENAKFRKIRMGNPKIKEAIGDVIGAVELLECVGFNLNEDEGEIWAVMEVPSKEQLGLVKDAISLLELKNVEELPSTAPSKLEEQDEPKEIDRQIRVFFSVPESVAAKIELPDSFYNLSREELKREADMRKKKIEESQLLIPRSYKEKQVKAARKRYKKTVIRVQFPDGVVLQGIFLPSETTIALYQFVSSSLKEPSLKFELLHPVLIKRRVIPHFPAAGERAITLEEEDLVPAALIKCRPIETDSVVFTGLRNELLEISEPLVSGSAVTP</sequence>
<comment type="subcellular location">
    <subcellularLocation>
        <location evidence="1">Membrane</location>
        <topology evidence="1">Peripheral membrane protein</topology>
    </subcellularLocation>
</comment>
<keyword evidence="3" id="KW-0472">Membrane</keyword>
<dbReference type="SMART" id="SM00580">
    <property type="entry name" value="PUG"/>
    <property type="match status" value="1"/>
</dbReference>
<accession>A0ABD2Y4Y6</accession>
<evidence type="ECO:0000256" key="4">
    <source>
        <dbReference type="SAM" id="MobiDB-lite"/>
    </source>
</evidence>
<feature type="compositionally biased region" description="Polar residues" evidence="4">
    <location>
        <begin position="50"/>
        <end position="80"/>
    </location>
</feature>
<protein>
    <recommendedName>
        <fullName evidence="5">UBX domain-containing protein</fullName>
    </recommendedName>
</protein>
<dbReference type="GO" id="GO:0006950">
    <property type="term" value="P:response to stress"/>
    <property type="evidence" value="ECO:0007669"/>
    <property type="project" value="UniProtKB-ARBA"/>
</dbReference>
<dbReference type="Proteomes" id="UP001630127">
    <property type="component" value="Unassembled WGS sequence"/>
</dbReference>
<dbReference type="InterPro" id="IPR001012">
    <property type="entry name" value="UBX_dom"/>
</dbReference>
<dbReference type="FunFam" id="3.10.20.90:FF:000185">
    <property type="entry name" value="UBX domain-containing protein 6"/>
    <property type="match status" value="1"/>
</dbReference>
<dbReference type="InterPro" id="IPR036339">
    <property type="entry name" value="PUB-like_dom_sf"/>
</dbReference>
<evidence type="ECO:0000256" key="2">
    <source>
        <dbReference type="ARBA" id="ARBA00022786"/>
    </source>
</evidence>
<feature type="region of interest" description="Disordered" evidence="4">
    <location>
        <begin position="1"/>
        <end position="103"/>
    </location>
</feature>
<proteinExistence type="predicted"/>
<dbReference type="InterPro" id="IPR029071">
    <property type="entry name" value="Ubiquitin-like_domsf"/>
</dbReference>
<dbReference type="Pfam" id="PF00789">
    <property type="entry name" value="UBX"/>
    <property type="match status" value="1"/>
</dbReference>
<dbReference type="PANTHER" id="PTHR47694:SF1">
    <property type="entry name" value="PLANT UBX DOMAIN-CONTAINING PROTEIN 2"/>
    <property type="match status" value="1"/>
</dbReference>
<gene>
    <name evidence="6" type="ORF">ACH5RR_036384</name>
</gene>
<organism evidence="6 7">
    <name type="scientific">Cinchona calisaya</name>
    <dbReference type="NCBI Taxonomy" id="153742"/>
    <lineage>
        <taxon>Eukaryota</taxon>
        <taxon>Viridiplantae</taxon>
        <taxon>Streptophyta</taxon>
        <taxon>Embryophyta</taxon>
        <taxon>Tracheophyta</taxon>
        <taxon>Spermatophyta</taxon>
        <taxon>Magnoliopsida</taxon>
        <taxon>eudicotyledons</taxon>
        <taxon>Gunneridae</taxon>
        <taxon>Pentapetalae</taxon>
        <taxon>asterids</taxon>
        <taxon>lamiids</taxon>
        <taxon>Gentianales</taxon>
        <taxon>Rubiaceae</taxon>
        <taxon>Cinchonoideae</taxon>
        <taxon>Cinchoneae</taxon>
        <taxon>Cinchona</taxon>
    </lineage>
</organism>
<dbReference type="PROSITE" id="PS50033">
    <property type="entry name" value="UBX"/>
    <property type="match status" value="1"/>
</dbReference>
<comment type="caution">
    <text evidence="6">The sequence shown here is derived from an EMBL/GenBank/DDBJ whole genome shotgun (WGS) entry which is preliminary data.</text>
</comment>
<evidence type="ECO:0000313" key="7">
    <source>
        <dbReference type="Proteomes" id="UP001630127"/>
    </source>
</evidence>
<dbReference type="Pfam" id="PF09409">
    <property type="entry name" value="PUB"/>
    <property type="match status" value="1"/>
</dbReference>
<dbReference type="CDD" id="cd09212">
    <property type="entry name" value="PUB"/>
    <property type="match status" value="1"/>
</dbReference>
<evidence type="ECO:0000259" key="5">
    <source>
        <dbReference type="PROSITE" id="PS50033"/>
    </source>
</evidence>
<feature type="domain" description="UBX" evidence="5">
    <location>
        <begin position="362"/>
        <end position="446"/>
    </location>
</feature>
<reference evidence="6 7" key="1">
    <citation type="submission" date="2024-11" db="EMBL/GenBank/DDBJ databases">
        <title>A near-complete genome assembly of Cinchona calisaya.</title>
        <authorList>
            <person name="Lian D.C."/>
            <person name="Zhao X.W."/>
            <person name="Wei L."/>
        </authorList>
    </citation>
    <scope>NUCLEOTIDE SEQUENCE [LARGE SCALE GENOMIC DNA]</scope>
    <source>
        <tissue evidence="6">Nenye</tissue>
    </source>
</reference>
<dbReference type="SUPFAM" id="SSF54236">
    <property type="entry name" value="Ubiquitin-like"/>
    <property type="match status" value="1"/>
</dbReference>
<evidence type="ECO:0000313" key="6">
    <source>
        <dbReference type="EMBL" id="KAL3501935.1"/>
    </source>
</evidence>
<dbReference type="Gene3D" id="3.10.20.90">
    <property type="entry name" value="Phosphatidylinositol 3-kinase Catalytic Subunit, Chain A, domain 1"/>
    <property type="match status" value="1"/>
</dbReference>
<evidence type="ECO:0000256" key="3">
    <source>
        <dbReference type="ARBA" id="ARBA00023136"/>
    </source>
</evidence>
<dbReference type="EMBL" id="JBJUIK010000015">
    <property type="protein sequence ID" value="KAL3501935.1"/>
    <property type="molecule type" value="Genomic_DNA"/>
</dbReference>
<dbReference type="SUPFAM" id="SSF143503">
    <property type="entry name" value="PUG domain-like"/>
    <property type="match status" value="1"/>
</dbReference>
<dbReference type="AlphaFoldDB" id="A0ABD2Y4Y6"/>
<dbReference type="Gene3D" id="1.20.58.2190">
    <property type="match status" value="1"/>
</dbReference>
<keyword evidence="7" id="KW-1185">Reference proteome</keyword>
<name>A0ABD2Y4Y6_9GENT</name>
<dbReference type="PANTHER" id="PTHR47694">
    <property type="entry name" value="PLANT UBX DOMAIN-CONTAINING PROTEIN 2"/>
    <property type="match status" value="1"/>
</dbReference>